<evidence type="ECO:0008006" key="4">
    <source>
        <dbReference type="Google" id="ProtNLM"/>
    </source>
</evidence>
<protein>
    <recommendedName>
        <fullName evidence="4">Nicotinamide N-methyltransferase</fullName>
    </recommendedName>
</protein>
<dbReference type="RefSeq" id="XP_013318088.1">
    <property type="nucleotide sequence ID" value="XM_013462634.1"/>
</dbReference>
<name>A0A0D2FBU2_9EURO</name>
<feature type="region of interest" description="Disordered" evidence="1">
    <location>
        <begin position="182"/>
        <end position="230"/>
    </location>
</feature>
<evidence type="ECO:0000256" key="1">
    <source>
        <dbReference type="SAM" id="MobiDB-lite"/>
    </source>
</evidence>
<dbReference type="Gene3D" id="3.40.50.150">
    <property type="entry name" value="Vaccinia Virus protein VP39"/>
    <property type="match status" value="1"/>
</dbReference>
<evidence type="ECO:0000313" key="2">
    <source>
        <dbReference type="EMBL" id="KIW57504.1"/>
    </source>
</evidence>
<keyword evidence="3" id="KW-1185">Reference proteome</keyword>
<proteinExistence type="predicted"/>
<reference evidence="2 3" key="1">
    <citation type="submission" date="2015-01" db="EMBL/GenBank/DDBJ databases">
        <title>The Genome Sequence of Exophiala xenobiotica CBS118157.</title>
        <authorList>
            <consortium name="The Broad Institute Genomics Platform"/>
            <person name="Cuomo C."/>
            <person name="de Hoog S."/>
            <person name="Gorbushina A."/>
            <person name="Stielow B."/>
            <person name="Teixiera M."/>
            <person name="Abouelleil A."/>
            <person name="Chapman S.B."/>
            <person name="Priest M."/>
            <person name="Young S.K."/>
            <person name="Wortman J."/>
            <person name="Nusbaum C."/>
            <person name="Birren B."/>
        </authorList>
    </citation>
    <scope>NUCLEOTIDE SEQUENCE [LARGE SCALE GENOMIC DNA]</scope>
    <source>
        <strain evidence="2 3">CBS 118157</strain>
    </source>
</reference>
<dbReference type="EMBL" id="KN847319">
    <property type="protein sequence ID" value="KIW57504.1"/>
    <property type="molecule type" value="Genomic_DNA"/>
</dbReference>
<sequence>MFHSRVSVPVPSTPTVEDIFSSALSTLFTDDTQICHGVPRQSVYYDSPRFGRISLRIPAHPDFEEGRRLFAHYLWNSGVIVADAIESASVPESNNNVRDSACAEVSISRDDNQDQSDDEWNNRYWDVRGRRTLELGAGTALPSLISALSGAKSVTITDHPSSPALTMGAIEQNVRDNLRRPKAEATTAEQNVGDNADVNKSRPGPPPGPVFHEQDTDAEPNGVEGSGLKSNADSPFKINADISVYSYTWGTSTFYLPSSYGKLAPSQPEAFDRIIIADCLWMPSQHVNLCKTILRYLDPLDPDSCALVVAAFHTGRSIVRNFFEVATGEYKVENLEGRDEDEDEDVDEEIRAVKGKLRAAEIFEIDTNAVRRPWEPVRPKEDKHMAKRWCVCAVLVRR</sequence>
<dbReference type="OrthoDB" id="2106152at2759"/>
<gene>
    <name evidence="2" type="ORF">PV05_06050</name>
</gene>
<organism evidence="2 3">
    <name type="scientific">Exophiala xenobiotica</name>
    <dbReference type="NCBI Taxonomy" id="348802"/>
    <lineage>
        <taxon>Eukaryota</taxon>
        <taxon>Fungi</taxon>
        <taxon>Dikarya</taxon>
        <taxon>Ascomycota</taxon>
        <taxon>Pezizomycotina</taxon>
        <taxon>Eurotiomycetes</taxon>
        <taxon>Chaetothyriomycetidae</taxon>
        <taxon>Chaetothyriales</taxon>
        <taxon>Herpotrichiellaceae</taxon>
        <taxon>Exophiala</taxon>
    </lineage>
</organism>
<dbReference type="AlphaFoldDB" id="A0A0D2FBU2"/>
<dbReference type="GeneID" id="25327958"/>
<dbReference type="Proteomes" id="UP000054342">
    <property type="component" value="Unassembled WGS sequence"/>
</dbReference>
<dbReference type="GO" id="GO:0005737">
    <property type="term" value="C:cytoplasm"/>
    <property type="evidence" value="ECO:0007669"/>
    <property type="project" value="TreeGrafter"/>
</dbReference>
<dbReference type="PANTHER" id="PTHR14614">
    <property type="entry name" value="HEPATOCELLULAR CARCINOMA-ASSOCIATED ANTIGEN"/>
    <property type="match status" value="1"/>
</dbReference>
<dbReference type="PANTHER" id="PTHR14614:SF104">
    <property type="entry name" value="N-METHYLTRANSFERASE, PUTATIVE (AFU_ORTHOLOGUE AFUA_1G17750)-RELATED"/>
    <property type="match status" value="1"/>
</dbReference>
<accession>A0A0D2FBU2</accession>
<dbReference type="GO" id="GO:0008757">
    <property type="term" value="F:S-adenosylmethionine-dependent methyltransferase activity"/>
    <property type="evidence" value="ECO:0007669"/>
    <property type="project" value="UniProtKB-ARBA"/>
</dbReference>
<dbReference type="HOGENOM" id="CLU_032409_2_0_1"/>
<dbReference type="InterPro" id="IPR019410">
    <property type="entry name" value="Methyltransf_16"/>
</dbReference>
<evidence type="ECO:0000313" key="3">
    <source>
        <dbReference type="Proteomes" id="UP000054342"/>
    </source>
</evidence>
<dbReference type="InterPro" id="IPR029063">
    <property type="entry name" value="SAM-dependent_MTases_sf"/>
</dbReference>